<dbReference type="AlphaFoldDB" id="A0A3Q8I2X2"/>
<evidence type="ECO:0008006" key="2">
    <source>
        <dbReference type="Google" id="ProtNLM"/>
    </source>
</evidence>
<reference evidence="1" key="1">
    <citation type="journal article" date="2018" name="J. Ind. Microbiol. Biotechnol.">
        <title>Genome mining reveals uncommon alkylpyrones as type III PKS products from myxobacteria.</title>
        <authorList>
            <person name="Hug J.J."/>
            <person name="Panter F."/>
            <person name="Krug D."/>
            <person name="Muller R."/>
        </authorList>
    </citation>
    <scope>NUCLEOTIDE SEQUENCE</scope>
    <source>
        <strain evidence="1">MCy8288</strain>
    </source>
</reference>
<dbReference type="EMBL" id="MH908890">
    <property type="protein sequence ID" value="AYM52983.1"/>
    <property type="molecule type" value="Genomic_DNA"/>
</dbReference>
<proteinExistence type="predicted"/>
<evidence type="ECO:0000313" key="1">
    <source>
        <dbReference type="EMBL" id="AYM52983.1"/>
    </source>
</evidence>
<name>A0A3Q8I2X2_MYXFU</name>
<organism evidence="1">
    <name type="scientific">Myxococcus fulvus</name>
    <dbReference type="NCBI Taxonomy" id="33"/>
    <lineage>
        <taxon>Bacteria</taxon>
        <taxon>Pseudomonadati</taxon>
        <taxon>Myxococcota</taxon>
        <taxon>Myxococcia</taxon>
        <taxon>Myxococcales</taxon>
        <taxon>Cystobacterineae</taxon>
        <taxon>Myxococcaceae</taxon>
        <taxon>Myxococcus</taxon>
    </lineage>
</organism>
<protein>
    <recommendedName>
        <fullName evidence="2">Lipoprotein</fullName>
    </recommendedName>
</protein>
<sequence length="166" mass="17698">MQIQSDVLWRRGVLLAVVMLAACNAGELDSEELSLESSEADLSCEVTQQCANGTTRSCSSASGICTSGADNGGWVECDGSRTTCPVACTCESARFTQQGFGMSFSCPAAWSFARNQAADLAFARCPKGLCNMEVVEDNCFRTHPPNNPWAAYVTMTYSCMGPANCQ</sequence>
<accession>A0A3Q8I2X2</accession>